<dbReference type="InterPro" id="IPR034466">
    <property type="entry name" value="Methyltransferase_Class_B"/>
</dbReference>
<evidence type="ECO:0000256" key="6">
    <source>
        <dbReference type="SAM" id="MobiDB-lite"/>
    </source>
</evidence>
<dbReference type="PROSITE" id="PS51918">
    <property type="entry name" value="RADICAL_SAM"/>
    <property type="match status" value="1"/>
</dbReference>
<dbReference type="GO" id="GO:0005829">
    <property type="term" value="C:cytosol"/>
    <property type="evidence" value="ECO:0007669"/>
    <property type="project" value="TreeGrafter"/>
</dbReference>
<comment type="caution">
    <text evidence="9">The sequence shown here is derived from an EMBL/GenBank/DDBJ whole genome shotgun (WGS) entry which is preliminary data.</text>
</comment>
<keyword evidence="3" id="KW-0479">Metal-binding</keyword>
<dbReference type="SUPFAM" id="SSF102114">
    <property type="entry name" value="Radical SAM enzymes"/>
    <property type="match status" value="1"/>
</dbReference>
<dbReference type="SFLD" id="SFLDS00029">
    <property type="entry name" value="Radical_SAM"/>
    <property type="match status" value="1"/>
</dbReference>
<evidence type="ECO:0000313" key="10">
    <source>
        <dbReference type="Proteomes" id="UP000809243"/>
    </source>
</evidence>
<dbReference type="PANTHER" id="PTHR43409">
    <property type="entry name" value="ANAEROBIC MAGNESIUM-PROTOPORPHYRIN IX MONOMETHYL ESTER CYCLASE-RELATED"/>
    <property type="match status" value="1"/>
</dbReference>
<evidence type="ECO:0000256" key="2">
    <source>
        <dbReference type="ARBA" id="ARBA00022691"/>
    </source>
</evidence>
<dbReference type="EMBL" id="JAFGDB010000076">
    <property type="protein sequence ID" value="MBN2067699.1"/>
    <property type="molecule type" value="Genomic_DNA"/>
</dbReference>
<dbReference type="GO" id="GO:0051539">
    <property type="term" value="F:4 iron, 4 sulfur cluster binding"/>
    <property type="evidence" value="ECO:0007669"/>
    <property type="project" value="UniProtKB-KW"/>
</dbReference>
<evidence type="ECO:0000256" key="4">
    <source>
        <dbReference type="ARBA" id="ARBA00023004"/>
    </source>
</evidence>
<dbReference type="GO" id="GO:0031419">
    <property type="term" value="F:cobalamin binding"/>
    <property type="evidence" value="ECO:0007669"/>
    <property type="project" value="InterPro"/>
</dbReference>
<dbReference type="AlphaFoldDB" id="A0A939C7I6"/>
<dbReference type="InterPro" id="IPR007197">
    <property type="entry name" value="rSAM"/>
</dbReference>
<feature type="compositionally biased region" description="Basic and acidic residues" evidence="6">
    <location>
        <begin position="487"/>
        <end position="502"/>
    </location>
</feature>
<organism evidence="9 10">
    <name type="scientific">Candidatus Iainarchaeum sp</name>
    <dbReference type="NCBI Taxonomy" id="3101447"/>
    <lineage>
        <taxon>Archaea</taxon>
        <taxon>Candidatus Iainarchaeota</taxon>
        <taxon>Candidatus Iainarchaeia</taxon>
        <taxon>Candidatus Iainarchaeales</taxon>
        <taxon>Candidatus Iainarchaeaceae</taxon>
        <taxon>Candidatus Iainarchaeum</taxon>
    </lineage>
</organism>
<dbReference type="SMART" id="SM00729">
    <property type="entry name" value="Elp3"/>
    <property type="match status" value="1"/>
</dbReference>
<dbReference type="Pfam" id="PF02310">
    <property type="entry name" value="B12-binding"/>
    <property type="match status" value="1"/>
</dbReference>
<sequence>MRVLMLNPPFFPKYSRSSRSPCVTKGGTLYYPIWLAYATGVLEQAGHKCKLVDAPASGKTLDDVKGIAKKFRPEMIVSDTSTPSIYNDVHALEELRKETDVFSALVGTHPSALPLETLQLSEKIDAVAVHEYDYSVRELAENVEKGRLGEKDLKKVKGIAFRSGKKLQRNEDRPLIQNLDELPFVSGVYKRHLNYKDYFYSANLWPEVTIVTGRGCPFNCKFCYWVQVLNTGAYRVRSVPNVIEEFQFIEENFPEAKEVFLEDDTFTGFPKRVEQFCDEKAKQGIKIRWSCNARVDTRLETLQKMKKAGCRLLCVGFESGSQDVLNNVSKGTTPARMEQFMQDTKKAGIMVHGCFMVGNQGETAETIRATIELAKKLDPDTAQFFPIMVYPGTASYREFKKKGWIVTEDYSKWLDERGWHNCMVSRPGLSNNDLVEWCDKARKEFYLRPKYMGKKAVQVATNPREARRIAKAGRTFFKYLWENKAKEARESREESKGKEAEAGRGIGTGEGKGKGN</sequence>
<comment type="cofactor">
    <cofactor evidence="1">
        <name>[4Fe-4S] cluster</name>
        <dbReference type="ChEBI" id="CHEBI:49883"/>
    </cofactor>
</comment>
<feature type="domain" description="B12-binding" evidence="7">
    <location>
        <begin position="17"/>
        <end position="150"/>
    </location>
</feature>
<dbReference type="InterPro" id="IPR058240">
    <property type="entry name" value="rSAM_sf"/>
</dbReference>
<proteinExistence type="predicted"/>
<evidence type="ECO:0000313" key="9">
    <source>
        <dbReference type="EMBL" id="MBN2067699.1"/>
    </source>
</evidence>
<dbReference type="GO" id="GO:0046872">
    <property type="term" value="F:metal ion binding"/>
    <property type="evidence" value="ECO:0007669"/>
    <property type="project" value="UniProtKB-KW"/>
</dbReference>
<dbReference type="Proteomes" id="UP000809243">
    <property type="component" value="Unassembled WGS sequence"/>
</dbReference>
<keyword evidence="2" id="KW-0949">S-adenosyl-L-methionine</keyword>
<dbReference type="InterPro" id="IPR051198">
    <property type="entry name" value="BchE-like"/>
</dbReference>
<dbReference type="PROSITE" id="PS51332">
    <property type="entry name" value="B12_BINDING"/>
    <property type="match status" value="1"/>
</dbReference>
<evidence type="ECO:0000256" key="1">
    <source>
        <dbReference type="ARBA" id="ARBA00001966"/>
    </source>
</evidence>
<dbReference type="InterPro" id="IPR006158">
    <property type="entry name" value="Cobalamin-bd"/>
</dbReference>
<evidence type="ECO:0000259" key="8">
    <source>
        <dbReference type="PROSITE" id="PS51918"/>
    </source>
</evidence>
<feature type="region of interest" description="Disordered" evidence="6">
    <location>
        <begin position="487"/>
        <end position="516"/>
    </location>
</feature>
<dbReference type="InterPro" id="IPR023404">
    <property type="entry name" value="rSAM_horseshoe"/>
</dbReference>
<dbReference type="PANTHER" id="PTHR43409:SF16">
    <property type="entry name" value="SLR0320 PROTEIN"/>
    <property type="match status" value="1"/>
</dbReference>
<feature type="domain" description="Radical SAM core" evidence="8">
    <location>
        <begin position="198"/>
        <end position="417"/>
    </location>
</feature>
<dbReference type="CDD" id="cd01335">
    <property type="entry name" value="Radical_SAM"/>
    <property type="match status" value="1"/>
</dbReference>
<dbReference type="GO" id="GO:0003824">
    <property type="term" value="F:catalytic activity"/>
    <property type="evidence" value="ECO:0007669"/>
    <property type="project" value="InterPro"/>
</dbReference>
<dbReference type="Gene3D" id="3.80.30.20">
    <property type="entry name" value="tm_1862 like domain"/>
    <property type="match status" value="1"/>
</dbReference>
<keyword evidence="4" id="KW-0408">Iron</keyword>
<accession>A0A939C7I6</accession>
<protein>
    <submittedName>
        <fullName evidence="9">Radical SAM protein</fullName>
    </submittedName>
</protein>
<gene>
    <name evidence="9" type="ORF">JW744_04485</name>
</gene>
<dbReference type="SFLD" id="SFLDG01123">
    <property type="entry name" value="methyltransferase_(Class_B)"/>
    <property type="match status" value="1"/>
</dbReference>
<dbReference type="Gene3D" id="3.40.50.280">
    <property type="entry name" value="Cobalamin-binding domain"/>
    <property type="match status" value="1"/>
</dbReference>
<evidence type="ECO:0000259" key="7">
    <source>
        <dbReference type="PROSITE" id="PS51332"/>
    </source>
</evidence>
<evidence type="ECO:0000256" key="3">
    <source>
        <dbReference type="ARBA" id="ARBA00022723"/>
    </source>
</evidence>
<dbReference type="Pfam" id="PF04055">
    <property type="entry name" value="Radical_SAM"/>
    <property type="match status" value="1"/>
</dbReference>
<dbReference type="SFLD" id="SFLDG01082">
    <property type="entry name" value="B12-binding_domain_containing"/>
    <property type="match status" value="1"/>
</dbReference>
<dbReference type="InterPro" id="IPR006638">
    <property type="entry name" value="Elp3/MiaA/NifB-like_rSAM"/>
</dbReference>
<reference evidence="9" key="1">
    <citation type="submission" date="2021-01" db="EMBL/GenBank/DDBJ databases">
        <title>Active Sulfur Cycling in an Early Earth Analoge.</title>
        <authorList>
            <person name="Hahn C.R."/>
            <person name="Youssef N.H."/>
            <person name="Elshahed M."/>
        </authorList>
    </citation>
    <scope>NUCLEOTIDE SEQUENCE</scope>
    <source>
        <strain evidence="9">Zod_Metabat.1151</strain>
    </source>
</reference>
<keyword evidence="5" id="KW-0411">Iron-sulfur</keyword>
<evidence type="ECO:0000256" key="5">
    <source>
        <dbReference type="ARBA" id="ARBA00023014"/>
    </source>
</evidence>
<name>A0A939C7I6_9ARCH</name>